<accession>A0A3D8YDI0</accession>
<keyword evidence="1" id="KW-0732">Signal</keyword>
<evidence type="ECO:0000313" key="3">
    <source>
        <dbReference type="Proteomes" id="UP000256373"/>
    </source>
</evidence>
<dbReference type="OrthoDB" id="794757at2"/>
<comment type="caution">
    <text evidence="2">The sequence shown here is derived from an EMBL/GenBank/DDBJ whole genome shotgun (WGS) entry which is preliminary data.</text>
</comment>
<sequence>MNYNKLFVIKCLVILFSVFLASCDGDRVEEAGEKVFYDLKGFTEAQITLLDSLKPQVYKTVSMGTEQNVVRSEDVNWEKELGLFVQADINKPAFKQSYSIARPDSSTFVYTSKEGDRLPVRELKIVIDTVGNLSSAEAYVKSENKLYVSEKHITLSVKNNRIQQYRIVGFQQLIMMDKKPFSINATISN</sequence>
<reference evidence="2 3" key="1">
    <citation type="submission" date="2018-07" db="EMBL/GenBank/DDBJ databases">
        <title>Dyadobacter roseus sp. nov., isolated from rose rhizosphere soil.</title>
        <authorList>
            <person name="Chen L."/>
        </authorList>
    </citation>
    <scope>NUCLEOTIDE SEQUENCE [LARGE SCALE GENOMIC DNA]</scope>
    <source>
        <strain evidence="2 3">RS19</strain>
    </source>
</reference>
<dbReference type="RefSeq" id="WP_115830861.1">
    <property type="nucleotide sequence ID" value="NZ_QNUL01000006.1"/>
</dbReference>
<evidence type="ECO:0008006" key="4">
    <source>
        <dbReference type="Google" id="ProtNLM"/>
    </source>
</evidence>
<feature type="chain" id="PRO_5017816821" description="LPS export ABC transporter periplasmic protein LptC" evidence="1">
    <location>
        <begin position="22"/>
        <end position="189"/>
    </location>
</feature>
<name>A0A3D8YDI0_9BACT</name>
<dbReference type="EMBL" id="QNUL01000006">
    <property type="protein sequence ID" value="REA62168.1"/>
    <property type="molecule type" value="Genomic_DNA"/>
</dbReference>
<proteinExistence type="predicted"/>
<keyword evidence="3" id="KW-1185">Reference proteome</keyword>
<evidence type="ECO:0000313" key="2">
    <source>
        <dbReference type="EMBL" id="REA62168.1"/>
    </source>
</evidence>
<dbReference type="PROSITE" id="PS51257">
    <property type="entry name" value="PROKAR_LIPOPROTEIN"/>
    <property type="match status" value="1"/>
</dbReference>
<feature type="signal peptide" evidence="1">
    <location>
        <begin position="1"/>
        <end position="21"/>
    </location>
</feature>
<organism evidence="2 3">
    <name type="scientific">Dyadobacter luteus</name>
    <dbReference type="NCBI Taxonomy" id="2259619"/>
    <lineage>
        <taxon>Bacteria</taxon>
        <taxon>Pseudomonadati</taxon>
        <taxon>Bacteroidota</taxon>
        <taxon>Cytophagia</taxon>
        <taxon>Cytophagales</taxon>
        <taxon>Spirosomataceae</taxon>
        <taxon>Dyadobacter</taxon>
    </lineage>
</organism>
<dbReference type="AlphaFoldDB" id="A0A3D8YDI0"/>
<evidence type="ECO:0000256" key="1">
    <source>
        <dbReference type="SAM" id="SignalP"/>
    </source>
</evidence>
<gene>
    <name evidence="2" type="ORF">DSL64_10980</name>
</gene>
<dbReference type="Proteomes" id="UP000256373">
    <property type="component" value="Unassembled WGS sequence"/>
</dbReference>
<protein>
    <recommendedName>
        <fullName evidence="4">LPS export ABC transporter periplasmic protein LptC</fullName>
    </recommendedName>
</protein>